<dbReference type="EMBL" id="CABPSR010000032">
    <property type="protein sequence ID" value="VVE85707.1"/>
    <property type="molecule type" value="Genomic_DNA"/>
</dbReference>
<evidence type="ECO:0000313" key="2">
    <source>
        <dbReference type="Proteomes" id="UP000335538"/>
    </source>
</evidence>
<reference evidence="1 2" key="1">
    <citation type="submission" date="2019-08" db="EMBL/GenBank/DDBJ databases">
        <authorList>
            <person name="Peeters C."/>
        </authorList>
    </citation>
    <scope>NUCLEOTIDE SEQUENCE [LARGE SCALE GENOMIC DNA]</scope>
    <source>
        <strain evidence="1 2">LMG 31121</strain>
    </source>
</reference>
<gene>
    <name evidence="1" type="ORF">PSP31121_05370</name>
</gene>
<organism evidence="1 2">
    <name type="scientific">Pandoraea sputorum</name>
    <dbReference type="NCBI Taxonomy" id="93222"/>
    <lineage>
        <taxon>Bacteria</taxon>
        <taxon>Pseudomonadati</taxon>
        <taxon>Pseudomonadota</taxon>
        <taxon>Betaproteobacteria</taxon>
        <taxon>Burkholderiales</taxon>
        <taxon>Burkholderiaceae</taxon>
        <taxon>Pandoraea</taxon>
    </lineage>
</organism>
<sequence length="81" mass="9235">MPYWYLPVMMPGKRRFGEQAARENTHLRRRHLDAEVAAWAGAFDALMLDSANLLGGPLQWFACLNARHHESMTLVRAELLG</sequence>
<dbReference type="Proteomes" id="UP000335538">
    <property type="component" value="Unassembled WGS sequence"/>
</dbReference>
<protein>
    <submittedName>
        <fullName evidence="1">Uncharacterized protein</fullName>
    </submittedName>
</protein>
<evidence type="ECO:0000313" key="1">
    <source>
        <dbReference type="EMBL" id="VVE85707.1"/>
    </source>
</evidence>
<name>A0A5E5BK83_9BURK</name>
<proteinExistence type="predicted"/>
<accession>A0A5E5BK83</accession>
<dbReference type="AlphaFoldDB" id="A0A5E5BK83"/>